<dbReference type="CDD" id="cd06186">
    <property type="entry name" value="NOX_Duox_like_FAD_NADP"/>
    <property type="match status" value="1"/>
</dbReference>
<feature type="transmembrane region" description="Helical" evidence="8">
    <location>
        <begin position="158"/>
        <end position="179"/>
    </location>
</feature>
<evidence type="ECO:0008006" key="13">
    <source>
        <dbReference type="Google" id="ProtNLM"/>
    </source>
</evidence>
<evidence type="ECO:0000256" key="3">
    <source>
        <dbReference type="ARBA" id="ARBA00022692"/>
    </source>
</evidence>
<sequence>MLFLESLVRLPRYLPGFMKRHKNPNSLLNHFPPRVFLHKLATLPSPIPFLIRHTIPSLPRCLVFTGLSILWGWNRIRYSTDYQLYGWLTIANDGLALLLPFRTNLFSIIARIPAPTLLMYHRWAGVAAVTHASLHFGLTAQQYIRTRQLDTVLQNTRIRIGIMAWAALALMLLTSLRIVRRRAFELFYYLHFAFLIFIGGALYHATYGFEFLLPGLILWALDRVARWYLWYFRNITVTEVTHYHSGNVTKIKFEGAGTTAAGQTWVQIPSAPGGNGGVLAVRGLGAMGSGCGGGGGDHGKMRVRLDGPYGVEPLPWAKFPVVVLIAGRIGITPAMSIASHLVKQGATGGGLAGGEKHIHLLWCVSDVSHACWFQEELKALMALCLPTVSLDISIHVTGGASASSEVRMAREEVGLGGAMCDGLPGEVHRGKPDLGFWFQRLKGLRLGVDVAVNLCGLRSLVDDARRAAADVSAKTGLFNVQEEVFEFRGTT</sequence>
<dbReference type="Gene3D" id="3.40.50.80">
    <property type="entry name" value="Nucleotide-binding domain of ferredoxin-NADP reductase (FNR) module"/>
    <property type="match status" value="1"/>
</dbReference>
<evidence type="ECO:0000256" key="8">
    <source>
        <dbReference type="SAM" id="Phobius"/>
    </source>
</evidence>
<dbReference type="EMBL" id="JAUKUA010000007">
    <property type="protein sequence ID" value="KAK0704546.1"/>
    <property type="molecule type" value="Genomic_DNA"/>
</dbReference>
<evidence type="ECO:0000256" key="6">
    <source>
        <dbReference type="ARBA" id="ARBA00023065"/>
    </source>
</evidence>
<dbReference type="SUPFAM" id="SSF52343">
    <property type="entry name" value="Ferredoxin reductase-like, C-terminal NADP-linked domain"/>
    <property type="match status" value="1"/>
</dbReference>
<accession>A0AA39ZVW6</accession>
<evidence type="ECO:0000313" key="11">
    <source>
        <dbReference type="EMBL" id="KAK0704546.1"/>
    </source>
</evidence>
<dbReference type="Pfam" id="PF08030">
    <property type="entry name" value="NAD_binding_6"/>
    <property type="match status" value="1"/>
</dbReference>
<dbReference type="InterPro" id="IPR013121">
    <property type="entry name" value="Fe_red_NAD-bd_6"/>
</dbReference>
<dbReference type="InterPro" id="IPR039261">
    <property type="entry name" value="FNR_nucleotide-bd"/>
</dbReference>
<keyword evidence="12" id="KW-1185">Reference proteome</keyword>
<dbReference type="Proteomes" id="UP001172102">
    <property type="component" value="Unassembled WGS sequence"/>
</dbReference>
<dbReference type="PANTHER" id="PTHR32361:SF9">
    <property type="entry name" value="FERRIC REDUCTASE TRANSMEMBRANE COMPONENT 3-RELATED"/>
    <property type="match status" value="1"/>
</dbReference>
<dbReference type="GO" id="GO:0015677">
    <property type="term" value="P:copper ion import"/>
    <property type="evidence" value="ECO:0007669"/>
    <property type="project" value="TreeGrafter"/>
</dbReference>
<evidence type="ECO:0000256" key="4">
    <source>
        <dbReference type="ARBA" id="ARBA00022989"/>
    </source>
</evidence>
<keyword evidence="6" id="KW-0406">Ion transport</keyword>
<dbReference type="PANTHER" id="PTHR32361">
    <property type="entry name" value="FERRIC/CUPRIC REDUCTASE TRANSMEMBRANE COMPONENT"/>
    <property type="match status" value="1"/>
</dbReference>
<name>A0AA39ZVW6_9PEZI</name>
<dbReference type="InterPro" id="IPR013130">
    <property type="entry name" value="Fe3_Rdtase_TM_dom"/>
</dbReference>
<evidence type="ECO:0000256" key="2">
    <source>
        <dbReference type="ARBA" id="ARBA00022448"/>
    </source>
</evidence>
<dbReference type="GO" id="GO:0000293">
    <property type="term" value="F:ferric-chelate reductase activity"/>
    <property type="evidence" value="ECO:0007669"/>
    <property type="project" value="TreeGrafter"/>
</dbReference>
<comment type="subcellular location">
    <subcellularLocation>
        <location evidence="1">Membrane</location>
        <topology evidence="1">Multi-pass membrane protein</topology>
    </subcellularLocation>
</comment>
<dbReference type="GO" id="GO:0005886">
    <property type="term" value="C:plasma membrane"/>
    <property type="evidence" value="ECO:0007669"/>
    <property type="project" value="TreeGrafter"/>
</dbReference>
<keyword evidence="4 8" id="KW-1133">Transmembrane helix</keyword>
<keyword evidence="3 8" id="KW-0812">Transmembrane</keyword>
<evidence type="ECO:0000256" key="7">
    <source>
        <dbReference type="ARBA" id="ARBA00023136"/>
    </source>
</evidence>
<keyword evidence="2" id="KW-0813">Transport</keyword>
<feature type="transmembrane region" description="Helical" evidence="8">
    <location>
        <begin position="186"/>
        <end position="205"/>
    </location>
</feature>
<feature type="domain" description="Ferric oxidoreductase" evidence="9">
    <location>
        <begin position="86"/>
        <end position="198"/>
    </location>
</feature>
<dbReference type="AlphaFoldDB" id="A0AA39ZVW6"/>
<keyword evidence="5" id="KW-0560">Oxidoreductase</keyword>
<reference evidence="11" key="1">
    <citation type="submission" date="2023-06" db="EMBL/GenBank/DDBJ databases">
        <title>Genome-scale phylogeny and comparative genomics of the fungal order Sordariales.</title>
        <authorList>
            <consortium name="Lawrence Berkeley National Laboratory"/>
            <person name="Hensen N."/>
            <person name="Bonometti L."/>
            <person name="Westerberg I."/>
            <person name="Brannstrom I.O."/>
            <person name="Guillou S."/>
            <person name="Cros-Aarteil S."/>
            <person name="Calhoun S."/>
            <person name="Haridas S."/>
            <person name="Kuo A."/>
            <person name="Mondo S."/>
            <person name="Pangilinan J."/>
            <person name="Riley R."/>
            <person name="Labutti K."/>
            <person name="Andreopoulos B."/>
            <person name="Lipzen A."/>
            <person name="Chen C."/>
            <person name="Yanf M."/>
            <person name="Daum C."/>
            <person name="Ng V."/>
            <person name="Clum A."/>
            <person name="Steindorff A."/>
            <person name="Ohm R."/>
            <person name="Martin F."/>
            <person name="Silar P."/>
            <person name="Natvig D."/>
            <person name="Lalanne C."/>
            <person name="Gautier V."/>
            <person name="Ament-Velasquez S.L."/>
            <person name="Kruys A."/>
            <person name="Hutchinson M.I."/>
            <person name="Powell A.J."/>
            <person name="Barry K."/>
            <person name="Miller A.N."/>
            <person name="Grigoriev I.V."/>
            <person name="Debuchy R."/>
            <person name="Gladieux P."/>
            <person name="Thoren M.H."/>
            <person name="Johannesson H."/>
        </authorList>
    </citation>
    <scope>NUCLEOTIDE SEQUENCE</scope>
    <source>
        <strain evidence="11">SMH4607-1</strain>
    </source>
</reference>
<organism evidence="11 12">
    <name type="scientific">Lasiosphaeris hirsuta</name>
    <dbReference type="NCBI Taxonomy" id="260670"/>
    <lineage>
        <taxon>Eukaryota</taxon>
        <taxon>Fungi</taxon>
        <taxon>Dikarya</taxon>
        <taxon>Ascomycota</taxon>
        <taxon>Pezizomycotina</taxon>
        <taxon>Sordariomycetes</taxon>
        <taxon>Sordariomycetidae</taxon>
        <taxon>Sordariales</taxon>
        <taxon>Lasiosphaeriaceae</taxon>
        <taxon>Lasiosphaeris</taxon>
    </lineage>
</organism>
<dbReference type="GO" id="GO:0006826">
    <property type="term" value="P:iron ion transport"/>
    <property type="evidence" value="ECO:0007669"/>
    <property type="project" value="TreeGrafter"/>
</dbReference>
<dbReference type="Pfam" id="PF01794">
    <property type="entry name" value="Ferric_reduct"/>
    <property type="match status" value="1"/>
</dbReference>
<keyword evidence="7 8" id="KW-0472">Membrane</keyword>
<gene>
    <name evidence="11" type="ORF">B0H67DRAFT_603657</name>
</gene>
<dbReference type="InterPro" id="IPR051410">
    <property type="entry name" value="Ferric/Cupric_Reductase"/>
</dbReference>
<evidence type="ECO:0000259" key="10">
    <source>
        <dbReference type="Pfam" id="PF08030"/>
    </source>
</evidence>
<dbReference type="GO" id="GO:0006879">
    <property type="term" value="P:intracellular iron ion homeostasis"/>
    <property type="evidence" value="ECO:0007669"/>
    <property type="project" value="TreeGrafter"/>
</dbReference>
<evidence type="ECO:0000256" key="5">
    <source>
        <dbReference type="ARBA" id="ARBA00023002"/>
    </source>
</evidence>
<evidence type="ECO:0000313" key="12">
    <source>
        <dbReference type="Proteomes" id="UP001172102"/>
    </source>
</evidence>
<evidence type="ECO:0000256" key="1">
    <source>
        <dbReference type="ARBA" id="ARBA00004141"/>
    </source>
</evidence>
<protein>
    <recommendedName>
        <fullName evidence="13">FAD-binding FR-type domain-containing protein</fullName>
    </recommendedName>
</protein>
<evidence type="ECO:0000259" key="9">
    <source>
        <dbReference type="Pfam" id="PF01794"/>
    </source>
</evidence>
<comment type="caution">
    <text evidence="11">The sequence shown here is derived from an EMBL/GenBank/DDBJ whole genome shotgun (WGS) entry which is preliminary data.</text>
</comment>
<proteinExistence type="predicted"/>
<feature type="domain" description="Ferric reductase NAD binding" evidence="10">
    <location>
        <begin position="320"/>
        <end position="468"/>
    </location>
</feature>